<name>A0A4Q0QLX7_9BRAD</name>
<feature type="region of interest" description="Disordered" evidence="1">
    <location>
        <begin position="1"/>
        <end position="20"/>
    </location>
</feature>
<proteinExistence type="predicted"/>
<gene>
    <name evidence="3" type="ORF">EAS61_17695</name>
    <name evidence="2" type="ORF">EAS62_31965</name>
</gene>
<feature type="compositionally biased region" description="Basic residues" evidence="1">
    <location>
        <begin position="1"/>
        <end position="11"/>
    </location>
</feature>
<keyword evidence="4" id="KW-1185">Reference proteome</keyword>
<evidence type="ECO:0000313" key="2">
    <source>
        <dbReference type="EMBL" id="RXG89174.1"/>
    </source>
</evidence>
<comment type="caution">
    <text evidence="3">The sequence shown here is derived from an EMBL/GenBank/DDBJ whole genome shotgun (WGS) entry which is preliminary data.</text>
</comment>
<dbReference type="Proteomes" id="UP000289946">
    <property type="component" value="Unassembled WGS sequence"/>
</dbReference>
<protein>
    <submittedName>
        <fullName evidence="3">Uncharacterized protein</fullName>
    </submittedName>
</protein>
<sequence length="67" mass="7750">MNHFGSSHRRTPSVMTDEQHELERCKREIARLKQLVVRLSEIVLRDVVKRAQSGRNVPECPSEPPKS</sequence>
<accession>A0A4Q0QLX7</accession>
<evidence type="ECO:0000313" key="4">
    <source>
        <dbReference type="Proteomes" id="UP000289946"/>
    </source>
</evidence>
<evidence type="ECO:0000313" key="3">
    <source>
        <dbReference type="EMBL" id="RXG95707.1"/>
    </source>
</evidence>
<dbReference type="Proteomes" id="UP000290174">
    <property type="component" value="Unassembled WGS sequence"/>
</dbReference>
<evidence type="ECO:0000256" key="1">
    <source>
        <dbReference type="SAM" id="MobiDB-lite"/>
    </source>
</evidence>
<organism evidence="3 5">
    <name type="scientific">Bradyrhizobium zhanjiangense</name>
    <dbReference type="NCBI Taxonomy" id="1325107"/>
    <lineage>
        <taxon>Bacteria</taxon>
        <taxon>Pseudomonadati</taxon>
        <taxon>Pseudomonadota</taxon>
        <taxon>Alphaproteobacteria</taxon>
        <taxon>Hyphomicrobiales</taxon>
        <taxon>Nitrobacteraceae</taxon>
        <taxon>Bradyrhizobium</taxon>
    </lineage>
</organism>
<dbReference type="EMBL" id="RKMK01000015">
    <property type="protein sequence ID" value="RXG95707.1"/>
    <property type="molecule type" value="Genomic_DNA"/>
</dbReference>
<dbReference type="AlphaFoldDB" id="A0A4Q0QLX7"/>
<reference evidence="3 5" key="1">
    <citation type="submission" date="2018-11" db="EMBL/GenBank/DDBJ databases">
        <title>Bradyrhizobium sp. nov., isolated from effective nodules of peanut in China.</title>
        <authorList>
            <person name="Li Y."/>
        </authorList>
    </citation>
    <scope>NUCLEOTIDE SEQUENCE [LARGE SCALE GENOMIC DNA]</scope>
    <source>
        <strain evidence="3 5">CCBAU 51770</strain>
        <strain evidence="2 4">CCBAU 51781</strain>
    </source>
</reference>
<dbReference type="RefSeq" id="WP_128932207.1">
    <property type="nucleotide sequence ID" value="NZ_CP022221.1"/>
</dbReference>
<evidence type="ECO:0000313" key="5">
    <source>
        <dbReference type="Proteomes" id="UP000290174"/>
    </source>
</evidence>
<dbReference type="EMBL" id="RDRA01000021">
    <property type="protein sequence ID" value="RXG89174.1"/>
    <property type="molecule type" value="Genomic_DNA"/>
</dbReference>